<dbReference type="HOGENOM" id="CLU_1770077_0_0_1"/>
<dbReference type="KEGG" id="hro:HELRODRAFT_160303"/>
<dbReference type="Gene3D" id="3.30.420.10">
    <property type="entry name" value="Ribonuclease H-like superfamily/Ribonuclease H"/>
    <property type="match status" value="1"/>
</dbReference>
<dbReference type="InParanoid" id="T1EQ27"/>
<dbReference type="EMBL" id="KB096324">
    <property type="protein sequence ID" value="ESO06154.1"/>
    <property type="molecule type" value="Genomic_DNA"/>
</dbReference>
<dbReference type="AlphaFoldDB" id="T1EQ27"/>
<evidence type="ECO:0000313" key="3">
    <source>
        <dbReference type="Proteomes" id="UP000015101"/>
    </source>
</evidence>
<evidence type="ECO:0000313" key="2">
    <source>
        <dbReference type="EnsemblMetazoa" id="HelroP160303"/>
    </source>
</evidence>
<accession>T1EQ27</accession>
<proteinExistence type="predicted"/>
<dbReference type="GO" id="GO:0003676">
    <property type="term" value="F:nucleic acid binding"/>
    <property type="evidence" value="ECO:0007669"/>
    <property type="project" value="InterPro"/>
</dbReference>
<reference evidence="2" key="3">
    <citation type="submission" date="2015-06" db="UniProtKB">
        <authorList>
            <consortium name="EnsemblMetazoa"/>
        </authorList>
    </citation>
    <scope>IDENTIFICATION</scope>
</reference>
<reference evidence="1 3" key="2">
    <citation type="journal article" date="2013" name="Nature">
        <title>Insights into bilaterian evolution from three spiralian genomes.</title>
        <authorList>
            <person name="Simakov O."/>
            <person name="Marletaz F."/>
            <person name="Cho S.J."/>
            <person name="Edsinger-Gonzales E."/>
            <person name="Havlak P."/>
            <person name="Hellsten U."/>
            <person name="Kuo D.H."/>
            <person name="Larsson T."/>
            <person name="Lv J."/>
            <person name="Arendt D."/>
            <person name="Savage R."/>
            <person name="Osoegawa K."/>
            <person name="de Jong P."/>
            <person name="Grimwood J."/>
            <person name="Chapman J.A."/>
            <person name="Shapiro H."/>
            <person name="Aerts A."/>
            <person name="Otillar R.P."/>
            <person name="Terry A.Y."/>
            <person name="Boore J.L."/>
            <person name="Grigoriev I.V."/>
            <person name="Lindberg D.R."/>
            <person name="Seaver E.C."/>
            <person name="Weisblat D.A."/>
            <person name="Putnam N.H."/>
            <person name="Rokhsar D.S."/>
        </authorList>
    </citation>
    <scope>NUCLEOTIDE SEQUENCE</scope>
</reference>
<reference evidence="3" key="1">
    <citation type="submission" date="2012-12" db="EMBL/GenBank/DDBJ databases">
        <authorList>
            <person name="Hellsten U."/>
            <person name="Grimwood J."/>
            <person name="Chapman J.A."/>
            <person name="Shapiro H."/>
            <person name="Aerts A."/>
            <person name="Otillar R.P."/>
            <person name="Terry A.Y."/>
            <person name="Boore J.L."/>
            <person name="Simakov O."/>
            <person name="Marletaz F."/>
            <person name="Cho S.-J."/>
            <person name="Edsinger-Gonzales E."/>
            <person name="Havlak P."/>
            <person name="Kuo D.-H."/>
            <person name="Larsson T."/>
            <person name="Lv J."/>
            <person name="Arendt D."/>
            <person name="Savage R."/>
            <person name="Osoegawa K."/>
            <person name="de Jong P."/>
            <person name="Lindberg D.R."/>
            <person name="Seaver E.C."/>
            <person name="Weisblat D.A."/>
            <person name="Putnam N.H."/>
            <person name="Grigoriev I.V."/>
            <person name="Rokhsar D.S."/>
        </authorList>
    </citation>
    <scope>NUCLEOTIDE SEQUENCE</scope>
</reference>
<dbReference type="OrthoDB" id="2195483at2759"/>
<keyword evidence="3" id="KW-1185">Reference proteome</keyword>
<protein>
    <submittedName>
        <fullName evidence="1 2">Uncharacterized protein</fullName>
    </submittedName>
</protein>
<evidence type="ECO:0000313" key="1">
    <source>
        <dbReference type="EMBL" id="ESO06154.1"/>
    </source>
</evidence>
<dbReference type="EnsemblMetazoa" id="HelroT160303">
    <property type="protein sequence ID" value="HelroP160303"/>
    <property type="gene ID" value="HelroG160303"/>
</dbReference>
<name>T1EQ27_HELRO</name>
<dbReference type="CTD" id="20198677"/>
<dbReference type="Proteomes" id="UP000015101">
    <property type="component" value="Unassembled WGS sequence"/>
</dbReference>
<dbReference type="RefSeq" id="XP_009015522.1">
    <property type="nucleotide sequence ID" value="XM_009017274.1"/>
</dbReference>
<dbReference type="EMBL" id="AMQM01000561">
    <property type="status" value="NOT_ANNOTATED_CDS"/>
    <property type="molecule type" value="Genomic_DNA"/>
</dbReference>
<gene>
    <name evidence="2" type="primary">20198677</name>
    <name evidence="1" type="ORF">HELRODRAFT_160303</name>
</gene>
<organism evidence="2 3">
    <name type="scientific">Helobdella robusta</name>
    <name type="common">Californian leech</name>
    <dbReference type="NCBI Taxonomy" id="6412"/>
    <lineage>
        <taxon>Eukaryota</taxon>
        <taxon>Metazoa</taxon>
        <taxon>Spiralia</taxon>
        <taxon>Lophotrochozoa</taxon>
        <taxon>Annelida</taxon>
        <taxon>Clitellata</taxon>
        <taxon>Hirudinea</taxon>
        <taxon>Rhynchobdellida</taxon>
        <taxon>Glossiphoniidae</taxon>
        <taxon>Helobdella</taxon>
    </lineage>
</organism>
<dbReference type="GeneID" id="20198677"/>
<dbReference type="InterPro" id="IPR036397">
    <property type="entry name" value="RNaseH_sf"/>
</dbReference>
<sequence>MGIQVTTRRKFGRAPVGARPRKIVPCARSKNIFISAAMSRDGLYYFSEFRSDFNTENPHLTPTEEIFSKWKNAVKAQNCANESELMASVLECSHEITPEDCRNSYNRMEVFLVVNASFFRIKKLGMTFEVRRRRNTAEVFNKYNHKS</sequence>